<evidence type="ECO:0000313" key="13">
    <source>
        <dbReference type="EMBL" id="CDZ97436.1"/>
    </source>
</evidence>
<keyword evidence="5" id="KW-0677">Repeat</keyword>
<organism evidence="13">
    <name type="scientific">Phaffia rhodozyma</name>
    <name type="common">Yeast</name>
    <name type="synonym">Xanthophyllomyces dendrorhous</name>
    <dbReference type="NCBI Taxonomy" id="264483"/>
    <lineage>
        <taxon>Eukaryota</taxon>
        <taxon>Fungi</taxon>
        <taxon>Dikarya</taxon>
        <taxon>Basidiomycota</taxon>
        <taxon>Agaricomycotina</taxon>
        <taxon>Tremellomycetes</taxon>
        <taxon>Cystofilobasidiales</taxon>
        <taxon>Mrakiaceae</taxon>
        <taxon>Phaffia</taxon>
    </lineage>
</organism>
<feature type="repeat" description="Solcar" evidence="10">
    <location>
        <begin position="19"/>
        <end position="92"/>
    </location>
</feature>
<dbReference type="GO" id="GO:0005743">
    <property type="term" value="C:mitochondrial inner membrane"/>
    <property type="evidence" value="ECO:0007669"/>
    <property type="project" value="UniProtKB-SubCell"/>
</dbReference>
<evidence type="ECO:0000256" key="4">
    <source>
        <dbReference type="ARBA" id="ARBA00022692"/>
    </source>
</evidence>
<accession>A0A0F7SFA7</accession>
<keyword evidence="4 10" id="KW-0812">Transmembrane</keyword>
<dbReference type="AlphaFoldDB" id="A0A0F7SFA7"/>
<dbReference type="InterPro" id="IPR018108">
    <property type="entry name" value="MCP_transmembrane"/>
</dbReference>
<evidence type="ECO:0000256" key="9">
    <source>
        <dbReference type="ARBA" id="ARBA00023136"/>
    </source>
</evidence>
<dbReference type="Gene3D" id="1.50.40.10">
    <property type="entry name" value="Mitochondrial carrier domain"/>
    <property type="match status" value="1"/>
</dbReference>
<dbReference type="InterPro" id="IPR023395">
    <property type="entry name" value="MCP_dom_sf"/>
</dbReference>
<evidence type="ECO:0000256" key="5">
    <source>
        <dbReference type="ARBA" id="ARBA00022737"/>
    </source>
</evidence>
<evidence type="ECO:0000256" key="11">
    <source>
        <dbReference type="RuleBase" id="RU000488"/>
    </source>
</evidence>
<keyword evidence="3 11" id="KW-0813">Transport</keyword>
<keyword evidence="8" id="KW-0496">Mitochondrion</keyword>
<evidence type="ECO:0000256" key="3">
    <source>
        <dbReference type="ARBA" id="ARBA00022448"/>
    </source>
</evidence>
<sequence length="295" mass="30664">MADADALLDKALPVPSVKPTFPQALVAGAMSGLSVDLMFFPIDTLKTRLQSQKGFLQSGGFNGVYKGIGSVFVGGAPGAAAFFTTYEYLKTSLSKDTSLPSAFVHMTAASGGELAACLIRVPTEVIKTRAQTSAYGTSSAGSLNAAKSVWREEGLRGFSRGFGMTVAREIPFTSIQFPLYEYLKATLATPAYLDRPTLPHEAALCGSVAGGIAAALTTPLDVVKTRVMLEVKGSAVPRGGSSFLSIPGRMATIAREEGPRALFSGVVPRTLWISVGGAVFLGVYEAAGGALKGII</sequence>
<name>A0A0F7SFA7_PHARH</name>
<keyword evidence="9 10" id="KW-0472">Membrane</keyword>
<feature type="transmembrane region" description="Helical" evidence="12">
    <location>
        <begin position="20"/>
        <end position="42"/>
    </location>
</feature>
<comment type="similarity">
    <text evidence="2 11">Belongs to the mitochondrial carrier (TC 2.A.29) family.</text>
</comment>
<dbReference type="PANTHER" id="PTHR45667">
    <property type="entry name" value="S-ADENOSYLMETHIONINE MITOCHONDRIAL CARRIER PROTEIN"/>
    <property type="match status" value="1"/>
</dbReference>
<reference evidence="13" key="1">
    <citation type="submission" date="2014-08" db="EMBL/GenBank/DDBJ databases">
        <authorList>
            <person name="Sharma Rahul"/>
            <person name="Thines Marco"/>
        </authorList>
    </citation>
    <scope>NUCLEOTIDE SEQUENCE</scope>
</reference>
<proteinExistence type="inferred from homology"/>
<dbReference type="SUPFAM" id="SSF103506">
    <property type="entry name" value="Mitochondrial carrier"/>
    <property type="match status" value="1"/>
</dbReference>
<keyword evidence="7 12" id="KW-1133">Transmembrane helix</keyword>
<dbReference type="Pfam" id="PF00153">
    <property type="entry name" value="Mito_carr"/>
    <property type="match status" value="3"/>
</dbReference>
<feature type="repeat" description="Solcar" evidence="10">
    <location>
        <begin position="201"/>
        <end position="290"/>
    </location>
</feature>
<evidence type="ECO:0000256" key="8">
    <source>
        <dbReference type="ARBA" id="ARBA00023128"/>
    </source>
</evidence>
<protein>
    <submittedName>
        <fullName evidence="13">S-adenosylmethionine transporter</fullName>
    </submittedName>
</protein>
<evidence type="ECO:0000256" key="10">
    <source>
        <dbReference type="PROSITE-ProRule" id="PRU00282"/>
    </source>
</evidence>
<evidence type="ECO:0000256" key="2">
    <source>
        <dbReference type="ARBA" id="ARBA00006375"/>
    </source>
</evidence>
<evidence type="ECO:0000256" key="12">
    <source>
        <dbReference type="SAM" id="Phobius"/>
    </source>
</evidence>
<keyword evidence="6" id="KW-0999">Mitochondrion inner membrane</keyword>
<evidence type="ECO:0000256" key="1">
    <source>
        <dbReference type="ARBA" id="ARBA00004448"/>
    </source>
</evidence>
<dbReference type="EMBL" id="LN483167">
    <property type="protein sequence ID" value="CDZ97436.1"/>
    <property type="molecule type" value="Genomic_DNA"/>
</dbReference>
<comment type="subcellular location">
    <subcellularLocation>
        <location evidence="1">Mitochondrion inner membrane</location>
        <topology evidence="1">Multi-pass membrane protein</topology>
    </subcellularLocation>
</comment>
<dbReference type="FunFam" id="1.50.40.10:FF:000018">
    <property type="entry name" value="S-adenosylmethionine mitochondrial carrier protein-like"/>
    <property type="match status" value="1"/>
</dbReference>
<evidence type="ECO:0000256" key="7">
    <source>
        <dbReference type="ARBA" id="ARBA00022989"/>
    </source>
</evidence>
<feature type="transmembrane region" description="Helical" evidence="12">
    <location>
        <begin position="63"/>
        <end position="83"/>
    </location>
</feature>
<dbReference type="PROSITE" id="PS50920">
    <property type="entry name" value="SOLCAR"/>
    <property type="match status" value="3"/>
</dbReference>
<feature type="repeat" description="Solcar" evidence="10">
    <location>
        <begin position="100"/>
        <end position="186"/>
    </location>
</feature>
<evidence type="ECO:0000256" key="6">
    <source>
        <dbReference type="ARBA" id="ARBA00022792"/>
    </source>
</evidence>